<organism evidence="8 9">
    <name type="scientific">Paraglomus occultum</name>
    <dbReference type="NCBI Taxonomy" id="144539"/>
    <lineage>
        <taxon>Eukaryota</taxon>
        <taxon>Fungi</taxon>
        <taxon>Fungi incertae sedis</taxon>
        <taxon>Mucoromycota</taxon>
        <taxon>Glomeromycotina</taxon>
        <taxon>Glomeromycetes</taxon>
        <taxon>Paraglomerales</taxon>
        <taxon>Paraglomeraceae</taxon>
        <taxon>Paraglomus</taxon>
    </lineage>
</organism>
<dbReference type="OrthoDB" id="17346at2759"/>
<gene>
    <name evidence="8" type="ORF">POCULU_LOCUS3880</name>
</gene>
<dbReference type="PANTHER" id="PTHR21422">
    <property type="entry name" value="RAB3 GTPASE-ACTIVATING PROTEIN CATALYTIC SUBUNIT"/>
    <property type="match status" value="1"/>
</dbReference>
<dbReference type="GO" id="GO:0005096">
    <property type="term" value="F:GTPase activator activity"/>
    <property type="evidence" value="ECO:0007669"/>
    <property type="project" value="UniProtKB-KW"/>
</dbReference>
<evidence type="ECO:0000259" key="7">
    <source>
        <dbReference type="Pfam" id="PF13890"/>
    </source>
</evidence>
<evidence type="ECO:0000256" key="5">
    <source>
        <dbReference type="ARBA" id="ARBA00022490"/>
    </source>
</evidence>
<feature type="region of interest" description="Disordered" evidence="6">
    <location>
        <begin position="645"/>
        <end position="686"/>
    </location>
</feature>
<name>A0A9N9AFK0_9GLOM</name>
<evidence type="ECO:0000256" key="1">
    <source>
        <dbReference type="ARBA" id="ARBA00004496"/>
    </source>
</evidence>
<dbReference type="AlphaFoldDB" id="A0A9N9AFK0"/>
<evidence type="ECO:0000256" key="3">
    <source>
        <dbReference type="ARBA" id="ARBA00015817"/>
    </source>
</evidence>
<sequence>MMFNSRRVTPLSVAQIPSMEDDRFEIVEYTSTSYWDRFVTMVEEVLRAWEVSDGSFGIFDDSKLHLLRERDFKVVDPYIRKETIILDDNSYTLSYHCHPGSKWLDENTASRESSEDTSVNQPLKTPEFLPLSLPTCSSGEQIEFHNLHRWTGWRRLLVITPTTRSDIYNTGSIDRSTTERVLKSFVIAFKNIKCNLPVFAPTGQISNSLYEGHLCLFPQDGQFMKFRFHMLQVRDVQPAHTHLSGLTSLFLEKLKLHQRWREERENENESTISKLKINVSALFTYELVNLDDDDWRRLGEECDTISSRSNAAFDEDLFLDGFEQADVASYATRNIDYQETSQSAGYKRTTACQSKLPFGPVKDPLISLTLTVLFPSAPHEAYTDDDVYTEMDAVGAPIWSLTCKFATEETPYAQLASILQEAIQSWLRDISNTISANTPIYHRLPRPDFVRTKSFAEQQELQGSVALTIVDMVDIDNVMHALFDPYRNGGLAPETATEPTILPNGITFMNATALDLNFRHGTIVPAMSLLWNLLEYLLESVSPATNSQSSLMGSLKIIWNEMLKRIRQCWERRETVPNVDIYRMLDNRERNYARDGFANNGLSKSSTEHNDRKRIGIDLRFNIVHQKLCMINCCIERLRKLQRDGTPLSTSPHSLRRRIPSSSSLNSSFTNILKPKIPQPSPSGSIPRQFESENVDAVLINSFNSISTDDLPSIDPSSSVILVGNNSDIFSTSASVTSSPSSAVFPVPSRMDKYVNPTQSPTINDLIFVEKEMINDEVTGTLDYQNSRSAAAAQPQLMNGSSVIGNAFSPTPSEYSDPNQSSLLTDSFVQLSYSSSSESISGFDCGYGSSSKPGSNESISINGSSGEVIDEHVREGHLYMLAGIRLQKTGEPVWVPETQDAGLLTEDMVREQEEFLANLGCSESASRKRAEIQSSCLKSDMEAFKAANPQATLEDFVRWHSPRDWIPDEGDDPDKGCLSPRMLKEGNFWQNLWERARRVPVSRQKPLFDYLVEGEKALKYLEDILIDDLFVQLLPTMFLIAYDTLASHSIACEIKPVTLGLAELAQALT</sequence>
<dbReference type="GO" id="GO:0005737">
    <property type="term" value="C:cytoplasm"/>
    <property type="evidence" value="ECO:0007669"/>
    <property type="project" value="UniProtKB-SubCell"/>
</dbReference>
<evidence type="ECO:0000256" key="2">
    <source>
        <dbReference type="ARBA" id="ARBA00008856"/>
    </source>
</evidence>
<evidence type="ECO:0000313" key="8">
    <source>
        <dbReference type="EMBL" id="CAG8527251.1"/>
    </source>
</evidence>
<keyword evidence="5" id="KW-0963">Cytoplasm</keyword>
<dbReference type="Proteomes" id="UP000789572">
    <property type="component" value="Unassembled WGS sequence"/>
</dbReference>
<dbReference type="InterPro" id="IPR026147">
    <property type="entry name" value="Rab3GAP1_conserved"/>
</dbReference>
<proteinExistence type="inferred from homology"/>
<keyword evidence="4" id="KW-0343">GTPase activation</keyword>
<evidence type="ECO:0000256" key="4">
    <source>
        <dbReference type="ARBA" id="ARBA00022468"/>
    </source>
</evidence>
<dbReference type="Pfam" id="PF13890">
    <property type="entry name" value="Rab3-GTPase_cat"/>
    <property type="match status" value="1"/>
</dbReference>
<comment type="caution">
    <text evidence="8">The sequence shown here is derived from an EMBL/GenBank/DDBJ whole genome shotgun (WGS) entry which is preliminary data.</text>
</comment>
<feature type="non-terminal residue" evidence="8">
    <location>
        <position position="1069"/>
    </location>
</feature>
<comment type="similarity">
    <text evidence="2">Belongs to the Rab3-GAP catalytic subunit family.</text>
</comment>
<reference evidence="8" key="1">
    <citation type="submission" date="2021-06" db="EMBL/GenBank/DDBJ databases">
        <authorList>
            <person name="Kallberg Y."/>
            <person name="Tangrot J."/>
            <person name="Rosling A."/>
        </authorList>
    </citation>
    <scope>NUCLEOTIDE SEQUENCE</scope>
    <source>
        <strain evidence="8">IA702</strain>
    </source>
</reference>
<evidence type="ECO:0000256" key="6">
    <source>
        <dbReference type="SAM" id="MobiDB-lite"/>
    </source>
</evidence>
<evidence type="ECO:0000313" key="9">
    <source>
        <dbReference type="Proteomes" id="UP000789572"/>
    </source>
</evidence>
<dbReference type="PANTHER" id="PTHR21422:SF9">
    <property type="entry name" value="RAB3 GTPASE-ACTIVATING PROTEIN CATALYTIC SUBUNIT"/>
    <property type="match status" value="1"/>
</dbReference>
<keyword evidence="9" id="KW-1185">Reference proteome</keyword>
<dbReference type="EMBL" id="CAJVPJ010000462">
    <property type="protein sequence ID" value="CAG8527251.1"/>
    <property type="molecule type" value="Genomic_DNA"/>
</dbReference>
<accession>A0A9N9AFK0</accession>
<feature type="domain" description="Rab3GAP catalytic subunit conserved" evidence="7">
    <location>
        <begin position="871"/>
        <end position="1022"/>
    </location>
</feature>
<protein>
    <recommendedName>
        <fullName evidence="3">Rab3 GTPase-activating protein catalytic subunit</fullName>
    </recommendedName>
</protein>
<dbReference type="InterPro" id="IPR045700">
    <property type="entry name" value="Rab3GAP1"/>
</dbReference>
<comment type="subcellular location">
    <subcellularLocation>
        <location evidence="1">Cytoplasm</location>
    </subcellularLocation>
</comment>